<evidence type="ECO:0000256" key="3">
    <source>
        <dbReference type="ARBA" id="ARBA00022692"/>
    </source>
</evidence>
<feature type="transmembrane region" description="Helical" evidence="6">
    <location>
        <begin position="73"/>
        <end position="91"/>
    </location>
</feature>
<keyword evidence="8" id="KW-1185">Reference proteome</keyword>
<feature type="transmembrane region" description="Helical" evidence="6">
    <location>
        <begin position="6"/>
        <end position="30"/>
    </location>
</feature>
<keyword evidence="2" id="KW-1003">Cell membrane</keyword>
<proteinExistence type="predicted"/>
<feature type="transmembrane region" description="Helical" evidence="6">
    <location>
        <begin position="141"/>
        <end position="165"/>
    </location>
</feature>
<comment type="subcellular location">
    <subcellularLocation>
        <location evidence="1">Cell membrane</location>
        <topology evidence="1">Multi-pass membrane protein</topology>
    </subcellularLocation>
</comment>
<evidence type="ECO:0000256" key="5">
    <source>
        <dbReference type="ARBA" id="ARBA00023136"/>
    </source>
</evidence>
<keyword evidence="3 6" id="KW-0812">Transmembrane</keyword>
<keyword evidence="4 6" id="KW-1133">Transmembrane helix</keyword>
<dbReference type="GO" id="GO:0005886">
    <property type="term" value="C:plasma membrane"/>
    <property type="evidence" value="ECO:0007669"/>
    <property type="project" value="UniProtKB-SubCell"/>
</dbReference>
<gene>
    <name evidence="7" type="ORF">Ga0061069_104185</name>
</gene>
<dbReference type="GO" id="GO:0015171">
    <property type="term" value="F:amino acid transmembrane transporter activity"/>
    <property type="evidence" value="ECO:0007669"/>
    <property type="project" value="TreeGrafter"/>
</dbReference>
<dbReference type="EMBL" id="CYHF01000004">
    <property type="protein sequence ID" value="CUA96547.1"/>
    <property type="molecule type" value="Genomic_DNA"/>
</dbReference>
<dbReference type="STRING" id="339866.GCA_001418255_01416"/>
<keyword evidence="5 6" id="KW-0472">Membrane</keyword>
<dbReference type="OrthoDB" id="581870at2"/>
<feature type="transmembrane region" description="Helical" evidence="6">
    <location>
        <begin position="112"/>
        <end position="135"/>
    </location>
</feature>
<name>A0A0K6HZT5_9BURK</name>
<dbReference type="RefSeq" id="WP_072242998.1">
    <property type="nucleotide sequence ID" value="NZ_CYHF01000004.1"/>
</dbReference>
<accession>A0A0K6HZT5</accession>
<evidence type="ECO:0000256" key="1">
    <source>
        <dbReference type="ARBA" id="ARBA00004651"/>
    </source>
</evidence>
<dbReference type="AlphaFoldDB" id="A0A0K6HZT5"/>
<dbReference type="Proteomes" id="UP000183649">
    <property type="component" value="Unassembled WGS sequence"/>
</dbReference>
<dbReference type="PANTHER" id="PTHR30086:SF20">
    <property type="entry name" value="ARGININE EXPORTER PROTEIN ARGO-RELATED"/>
    <property type="match status" value="1"/>
</dbReference>
<dbReference type="InterPro" id="IPR001123">
    <property type="entry name" value="LeuE-type"/>
</dbReference>
<protein>
    <submittedName>
        <fullName evidence="7">Threonine/homoserine/homoserine lactone efflux protein</fullName>
    </submittedName>
</protein>
<evidence type="ECO:0000313" key="7">
    <source>
        <dbReference type="EMBL" id="CUA96547.1"/>
    </source>
</evidence>
<dbReference type="PANTHER" id="PTHR30086">
    <property type="entry name" value="ARGININE EXPORTER PROTEIN ARGO"/>
    <property type="match status" value="1"/>
</dbReference>
<feature type="transmembrane region" description="Helical" evidence="6">
    <location>
        <begin position="185"/>
        <end position="203"/>
    </location>
</feature>
<feature type="transmembrane region" description="Helical" evidence="6">
    <location>
        <begin position="42"/>
        <end position="67"/>
    </location>
</feature>
<dbReference type="Pfam" id="PF01810">
    <property type="entry name" value="LysE"/>
    <property type="match status" value="1"/>
</dbReference>
<evidence type="ECO:0000256" key="2">
    <source>
        <dbReference type="ARBA" id="ARBA00022475"/>
    </source>
</evidence>
<sequence length="208" mass="21859">MFQVLLAVWILHTSALMSPGTNTFLVAQLAASSVDHKTTASAVAGIVLGACLWIVLAIAGIGTLFHAAPSLKLFVQIAGGSYLLYVASRLWRSGHARDANRLEISPMDAFKLGLFTNVTNPKSGLFFSSAFAALLPVNAGWALTAATAILLVFNGAAWHSGLAYLFSRKRVREWYTDVSPIASKIAGALVGLLGASVLVSALATSRSL</sequence>
<evidence type="ECO:0000313" key="8">
    <source>
        <dbReference type="Proteomes" id="UP000183649"/>
    </source>
</evidence>
<organism evidence="7 8">
    <name type="scientific">Thiomonas bhubaneswarensis</name>
    <dbReference type="NCBI Taxonomy" id="339866"/>
    <lineage>
        <taxon>Bacteria</taxon>
        <taxon>Pseudomonadati</taxon>
        <taxon>Pseudomonadota</taxon>
        <taxon>Betaproteobacteria</taxon>
        <taxon>Burkholderiales</taxon>
        <taxon>Thiomonas</taxon>
    </lineage>
</organism>
<evidence type="ECO:0000256" key="4">
    <source>
        <dbReference type="ARBA" id="ARBA00022989"/>
    </source>
</evidence>
<reference evidence="8" key="1">
    <citation type="submission" date="2015-08" db="EMBL/GenBank/DDBJ databases">
        <authorList>
            <person name="Varghese N."/>
        </authorList>
    </citation>
    <scope>NUCLEOTIDE SEQUENCE [LARGE SCALE GENOMIC DNA]</scope>
    <source>
        <strain evidence="8">DSM 18181</strain>
    </source>
</reference>
<evidence type="ECO:0000256" key="6">
    <source>
        <dbReference type="SAM" id="Phobius"/>
    </source>
</evidence>